<feature type="domain" description="HTH LytTR-type" evidence="1">
    <location>
        <begin position="119"/>
        <end position="218"/>
    </location>
</feature>
<dbReference type="InterPro" id="IPR007492">
    <property type="entry name" value="LytTR_DNA-bd_dom"/>
</dbReference>
<dbReference type="GO" id="GO:0003677">
    <property type="term" value="F:DNA binding"/>
    <property type="evidence" value="ECO:0007669"/>
    <property type="project" value="InterPro"/>
</dbReference>
<proteinExistence type="predicted"/>
<evidence type="ECO:0000313" key="2">
    <source>
        <dbReference type="EMBL" id="SHK87167.1"/>
    </source>
</evidence>
<dbReference type="InterPro" id="IPR046947">
    <property type="entry name" value="LytR-like"/>
</dbReference>
<dbReference type="OrthoDB" id="9809318at2"/>
<dbReference type="Pfam" id="PF04397">
    <property type="entry name" value="LytTR"/>
    <property type="match status" value="1"/>
</dbReference>
<dbReference type="SMART" id="SM00850">
    <property type="entry name" value="LytTR"/>
    <property type="match status" value="1"/>
</dbReference>
<dbReference type="SUPFAM" id="SSF52172">
    <property type="entry name" value="CheY-like"/>
    <property type="match status" value="1"/>
</dbReference>
<dbReference type="PANTHER" id="PTHR37299">
    <property type="entry name" value="TRANSCRIPTIONAL REGULATOR-RELATED"/>
    <property type="match status" value="1"/>
</dbReference>
<sequence length="223" mass="26397">MMNHVSMLKKYAEEHEIPIKINVYPDVETMLFHITNLEFQIDLVFLDVEIAGFAVVDLLRERNFYGEVIFLTQVEDQWEKAFDVQAFHYVIERNCDQKRFAWIVEKVLQKIEKKHEETLALTCAGKRVVLPIRDIVYFEVKERWITAYYGKESFEFFSRLGKIEETLAGKGFVRVSRFYLVAVRYIASVRYDELTLLNGTKVPIGRGKYQEVRTQFERMEGGR</sequence>
<dbReference type="EMBL" id="FQZY01000100">
    <property type="protein sequence ID" value="SHK87167.1"/>
    <property type="molecule type" value="Genomic_DNA"/>
</dbReference>
<name>A0A1M6W0C6_9FIRM</name>
<dbReference type="GO" id="GO:0000156">
    <property type="term" value="F:phosphorelay response regulator activity"/>
    <property type="evidence" value="ECO:0007669"/>
    <property type="project" value="InterPro"/>
</dbReference>
<accession>A0A1M6W0C6</accession>
<protein>
    <submittedName>
        <fullName evidence="2">Two component transcriptional regulator, LytTR family</fullName>
    </submittedName>
</protein>
<dbReference type="Gene3D" id="2.40.50.1020">
    <property type="entry name" value="LytTr DNA-binding domain"/>
    <property type="match status" value="1"/>
</dbReference>
<dbReference type="PROSITE" id="PS50930">
    <property type="entry name" value="HTH_LYTTR"/>
    <property type="match status" value="1"/>
</dbReference>
<dbReference type="AlphaFoldDB" id="A0A1M6W0C6"/>
<reference evidence="2 3" key="1">
    <citation type="submission" date="2016-11" db="EMBL/GenBank/DDBJ databases">
        <authorList>
            <person name="Jaros S."/>
            <person name="Januszkiewicz K."/>
            <person name="Wedrychowicz H."/>
        </authorList>
    </citation>
    <scope>NUCLEOTIDE SEQUENCE [LARGE SCALE GENOMIC DNA]</scope>
    <source>
        <strain evidence="2 3">DSM 15480</strain>
    </source>
</reference>
<dbReference type="InterPro" id="IPR011006">
    <property type="entry name" value="CheY-like_superfamily"/>
</dbReference>
<dbReference type="RefSeq" id="WP_073113160.1">
    <property type="nucleotide sequence ID" value="NZ_FQZY01000100.1"/>
</dbReference>
<organism evidence="2 3">
    <name type="scientific">Hespellia stercorisuis DSM 15480</name>
    <dbReference type="NCBI Taxonomy" id="1121950"/>
    <lineage>
        <taxon>Bacteria</taxon>
        <taxon>Bacillati</taxon>
        <taxon>Bacillota</taxon>
        <taxon>Clostridia</taxon>
        <taxon>Lachnospirales</taxon>
        <taxon>Lachnospiraceae</taxon>
        <taxon>Hespellia</taxon>
    </lineage>
</organism>
<dbReference type="PANTHER" id="PTHR37299:SF1">
    <property type="entry name" value="STAGE 0 SPORULATION PROTEIN A HOMOLOG"/>
    <property type="match status" value="1"/>
</dbReference>
<dbReference type="Proteomes" id="UP000184301">
    <property type="component" value="Unassembled WGS sequence"/>
</dbReference>
<evidence type="ECO:0000313" key="3">
    <source>
        <dbReference type="Proteomes" id="UP000184301"/>
    </source>
</evidence>
<dbReference type="STRING" id="1121950.SAMN02745243_03903"/>
<dbReference type="Gene3D" id="3.40.50.2300">
    <property type="match status" value="1"/>
</dbReference>
<keyword evidence="3" id="KW-1185">Reference proteome</keyword>
<evidence type="ECO:0000259" key="1">
    <source>
        <dbReference type="PROSITE" id="PS50930"/>
    </source>
</evidence>
<gene>
    <name evidence="2" type="ORF">SAMN02745243_03903</name>
</gene>